<proteinExistence type="predicted"/>
<gene>
    <name evidence="1" type="ORF">I4901_02885</name>
</gene>
<organism evidence="1 2">
    <name type="scientific">Proteus terrae subsp. cibarius</name>
    <dbReference type="NCBI Taxonomy" id="626774"/>
    <lineage>
        <taxon>Bacteria</taxon>
        <taxon>Pseudomonadati</taxon>
        <taxon>Pseudomonadota</taxon>
        <taxon>Gammaproteobacteria</taxon>
        <taxon>Enterobacterales</taxon>
        <taxon>Morganellaceae</taxon>
        <taxon>Proteus</taxon>
    </lineage>
</organism>
<comment type="caution">
    <text evidence="1">The sequence shown here is derived from an EMBL/GenBank/DDBJ whole genome shotgun (WGS) entry which is preliminary data.</text>
</comment>
<dbReference type="Proteomes" id="UP000612266">
    <property type="component" value="Unassembled WGS sequence"/>
</dbReference>
<name>A0A6G6SY17_9GAMM</name>
<dbReference type="InterPro" id="IPR043767">
    <property type="entry name" value="DUF5713"/>
</dbReference>
<sequence length="115" mass="13438">MFVMIKNKVLAEHYFLKEMDNDNYYPTHLVKKGQELLKALCLKIEATSPKNLAELYILTQETTDQFNELAEEFYEENSEIETVARECIAEDFGVIADEYGFEDADIEELIATRDW</sequence>
<accession>A0A6G6SY17</accession>
<evidence type="ECO:0000313" key="2">
    <source>
        <dbReference type="Proteomes" id="UP000612266"/>
    </source>
</evidence>
<dbReference type="AlphaFoldDB" id="A0A6G6SY17"/>
<reference evidence="1" key="1">
    <citation type="submission" date="2020-11" db="EMBL/GenBank/DDBJ databases">
        <title>Enhanced detection system for hospital associated transmission using whole genome sequencing surveillance.</title>
        <authorList>
            <person name="Harrison L.H."/>
            <person name="Van Tyne D."/>
            <person name="Marsh J.W."/>
            <person name="Griffith M.P."/>
            <person name="Snyder D.J."/>
            <person name="Cooper V.S."/>
            <person name="Mustapha M."/>
        </authorList>
    </citation>
    <scope>NUCLEOTIDE SEQUENCE</scope>
    <source>
        <strain evidence="1">PR00070</strain>
    </source>
</reference>
<dbReference type="Pfam" id="PF18977">
    <property type="entry name" value="DUF5713"/>
    <property type="match status" value="1"/>
</dbReference>
<dbReference type="EMBL" id="JADSJR010000002">
    <property type="protein sequence ID" value="MBG2913310.1"/>
    <property type="molecule type" value="Genomic_DNA"/>
</dbReference>
<protein>
    <submittedName>
        <fullName evidence="1">Uncharacterized protein</fullName>
    </submittedName>
</protein>
<evidence type="ECO:0000313" key="1">
    <source>
        <dbReference type="EMBL" id="MBG2913310.1"/>
    </source>
</evidence>